<evidence type="ECO:0000313" key="2">
    <source>
        <dbReference type="EMBL" id="PTQ88890.1"/>
    </source>
</evidence>
<keyword evidence="1" id="KW-0732">Signal</keyword>
<sequence>MVFKHGVLAFAVSAALVLTGCGGSSDNTDSSQNTGNTTTVVQAINAQHYSISRVANASIGLDGLVDPAALAVSTTGDVLVAIAEPIDGNTYFSLRRWSNGQWQDITTGTDLAARSLKISADNQGGFSIADLHPAADTIRLRHLTANSTSLTTGISHSMKGVQHIALTHANGQDVVLAYSFESEADRAAVLSTARASAVVAPAEPISYHVLTALSANRSQTSFTETEISAQATSYSNSSQFMRMKVVVDNQSNINAAWILRRTLSGDGTRSELYAAATAPSQAPVVQTLLTNQYQLEDLQLALAGDNQVLVATQQVANSADARPVVYAQAIARSNAATVGSAFTSLPSTEWPSFNMQRLHNGDVRVAFVNNTTALIDTTSKNVSNIYLSTYRPNSPQFDAPQFVPNSRFEGNMSQQYQHVALSVNRAGEQLSFAKDQALQASFSLLGSNTTPALIPQTLATADFGQVTQPSNVLAAASLDSCTSALLWTQQTSNAASAVSSAKASPTLTTSYYVSILKVPNASHAGC</sequence>
<protein>
    <recommendedName>
        <fullName evidence="4">Lipoprotein</fullName>
    </recommendedName>
</protein>
<organism evidence="2 3">
    <name type="scientific">Agitococcus lubricus</name>
    <dbReference type="NCBI Taxonomy" id="1077255"/>
    <lineage>
        <taxon>Bacteria</taxon>
        <taxon>Pseudomonadati</taxon>
        <taxon>Pseudomonadota</taxon>
        <taxon>Gammaproteobacteria</taxon>
        <taxon>Moraxellales</taxon>
        <taxon>Moraxellaceae</taxon>
        <taxon>Agitococcus</taxon>
    </lineage>
</organism>
<evidence type="ECO:0008006" key="4">
    <source>
        <dbReference type="Google" id="ProtNLM"/>
    </source>
</evidence>
<dbReference type="PROSITE" id="PS51257">
    <property type="entry name" value="PROKAR_LIPOPROTEIN"/>
    <property type="match status" value="1"/>
</dbReference>
<proteinExistence type="predicted"/>
<accession>A0A2T5IY33</accession>
<keyword evidence="3" id="KW-1185">Reference proteome</keyword>
<dbReference type="RefSeq" id="WP_107866052.1">
    <property type="nucleotide sequence ID" value="NZ_QAON01000010.1"/>
</dbReference>
<dbReference type="Proteomes" id="UP000244223">
    <property type="component" value="Unassembled WGS sequence"/>
</dbReference>
<gene>
    <name evidence="2" type="ORF">C8N29_11039</name>
</gene>
<reference evidence="2 3" key="1">
    <citation type="submission" date="2018-04" db="EMBL/GenBank/DDBJ databases">
        <title>Genomic Encyclopedia of Archaeal and Bacterial Type Strains, Phase II (KMG-II): from individual species to whole genera.</title>
        <authorList>
            <person name="Goeker M."/>
        </authorList>
    </citation>
    <scope>NUCLEOTIDE SEQUENCE [LARGE SCALE GENOMIC DNA]</scope>
    <source>
        <strain evidence="2 3">DSM 5822</strain>
    </source>
</reference>
<feature type="signal peptide" evidence="1">
    <location>
        <begin position="1"/>
        <end position="19"/>
    </location>
</feature>
<evidence type="ECO:0000313" key="3">
    <source>
        <dbReference type="Proteomes" id="UP000244223"/>
    </source>
</evidence>
<feature type="chain" id="PRO_5031554575" description="Lipoprotein" evidence="1">
    <location>
        <begin position="20"/>
        <end position="526"/>
    </location>
</feature>
<dbReference type="EMBL" id="QAON01000010">
    <property type="protein sequence ID" value="PTQ88890.1"/>
    <property type="molecule type" value="Genomic_DNA"/>
</dbReference>
<dbReference type="AlphaFoldDB" id="A0A2T5IY33"/>
<name>A0A2T5IY33_9GAMM</name>
<comment type="caution">
    <text evidence="2">The sequence shown here is derived from an EMBL/GenBank/DDBJ whole genome shotgun (WGS) entry which is preliminary data.</text>
</comment>
<evidence type="ECO:0000256" key="1">
    <source>
        <dbReference type="SAM" id="SignalP"/>
    </source>
</evidence>